<sequence>MQRELICPVYSRWLRDHSDAALILWTKSYESGITLEQGERVEQALRSAVLALELAELLVANPQQQLLPGIVRLTHSGLLLIRLWNRQQAQNNIRPLLKRVFGELERALARGAPRGPVMEACNRLLTAAGEAPRQRPGRRVAHLLH</sequence>
<reference evidence="1 2" key="1">
    <citation type="submission" date="2020-02" db="EMBL/GenBank/DDBJ databases">
        <title>Genome sequencing for Kineobactrum sp. M2.</title>
        <authorList>
            <person name="Park S.-J."/>
        </authorList>
    </citation>
    <scope>NUCLEOTIDE SEQUENCE [LARGE SCALE GENOMIC DNA]</scope>
    <source>
        <strain evidence="1 2">M2</strain>
    </source>
</reference>
<gene>
    <name evidence="1" type="ORF">G3T16_04820</name>
</gene>
<protein>
    <submittedName>
        <fullName evidence="1">Uncharacterized protein</fullName>
    </submittedName>
</protein>
<evidence type="ECO:0000313" key="1">
    <source>
        <dbReference type="EMBL" id="QIB64810.1"/>
    </source>
</evidence>
<proteinExistence type="predicted"/>
<dbReference type="EMBL" id="CP048711">
    <property type="protein sequence ID" value="QIB64810.1"/>
    <property type="molecule type" value="Genomic_DNA"/>
</dbReference>
<dbReference type="KEGG" id="kim:G3T16_04820"/>
<keyword evidence="2" id="KW-1185">Reference proteome</keyword>
<accession>A0A6C0TYA4</accession>
<evidence type="ECO:0000313" key="2">
    <source>
        <dbReference type="Proteomes" id="UP000477680"/>
    </source>
</evidence>
<dbReference type="AlphaFoldDB" id="A0A6C0TYA4"/>
<dbReference type="Proteomes" id="UP000477680">
    <property type="component" value="Chromosome"/>
</dbReference>
<organism evidence="1 2">
    <name type="scientific">Kineobactrum salinum</name>
    <dbReference type="NCBI Taxonomy" id="2708301"/>
    <lineage>
        <taxon>Bacteria</taxon>
        <taxon>Pseudomonadati</taxon>
        <taxon>Pseudomonadota</taxon>
        <taxon>Gammaproteobacteria</taxon>
        <taxon>Cellvibrionales</taxon>
        <taxon>Halieaceae</taxon>
        <taxon>Kineobactrum</taxon>
    </lineage>
</organism>
<name>A0A6C0TYA4_9GAMM</name>
<dbReference type="RefSeq" id="WP_163494060.1">
    <property type="nucleotide sequence ID" value="NZ_CP048711.1"/>
</dbReference>